<dbReference type="KEGG" id="ceh:CEW89_06925"/>
<feature type="transmembrane region" description="Helical" evidence="1">
    <location>
        <begin position="112"/>
        <end position="136"/>
    </location>
</feature>
<keyword evidence="1" id="KW-0472">Membrane</keyword>
<proteinExistence type="predicted"/>
<evidence type="ECO:0008006" key="4">
    <source>
        <dbReference type="Google" id="ProtNLM"/>
    </source>
</evidence>
<organism evidence="2 3">
    <name type="scientific">Celeribacter ethanolicus</name>
    <dbReference type="NCBI Taxonomy" id="1758178"/>
    <lineage>
        <taxon>Bacteria</taxon>
        <taxon>Pseudomonadati</taxon>
        <taxon>Pseudomonadota</taxon>
        <taxon>Alphaproteobacteria</taxon>
        <taxon>Rhodobacterales</taxon>
        <taxon>Roseobacteraceae</taxon>
        <taxon>Celeribacter</taxon>
    </lineage>
</organism>
<keyword evidence="1" id="KW-0812">Transmembrane</keyword>
<feature type="transmembrane region" description="Helical" evidence="1">
    <location>
        <begin position="12"/>
        <end position="33"/>
    </location>
</feature>
<dbReference type="RefSeq" id="WP_096807158.1">
    <property type="nucleotide sequence ID" value="NZ_CP022196.1"/>
</dbReference>
<gene>
    <name evidence="2" type="ORF">CEW89_06925</name>
</gene>
<keyword evidence="1" id="KW-1133">Transmembrane helix</keyword>
<dbReference type="Proteomes" id="UP000217935">
    <property type="component" value="Chromosome"/>
</dbReference>
<dbReference type="OrthoDB" id="5195601at2"/>
<accession>A0A291GHR7</accession>
<name>A0A291GHR7_9RHOB</name>
<dbReference type="EMBL" id="CP022196">
    <property type="protein sequence ID" value="ATG49731.1"/>
    <property type="molecule type" value="Genomic_DNA"/>
</dbReference>
<evidence type="ECO:0000313" key="2">
    <source>
        <dbReference type="EMBL" id="ATG49731.1"/>
    </source>
</evidence>
<keyword evidence="3" id="KW-1185">Reference proteome</keyword>
<dbReference type="AlphaFoldDB" id="A0A291GHR7"/>
<feature type="transmembrane region" description="Helical" evidence="1">
    <location>
        <begin position="85"/>
        <end position="106"/>
    </location>
</feature>
<reference evidence="2 3" key="1">
    <citation type="submission" date="2017-06" db="EMBL/GenBank/DDBJ databases">
        <title>Celeribacter sp. TSPH2 complete genome sequence.</title>
        <authorList>
            <person name="Woo J.-H."/>
            <person name="Kim H.-S."/>
        </authorList>
    </citation>
    <scope>NUCLEOTIDE SEQUENCE [LARGE SCALE GENOMIC DNA]</scope>
    <source>
        <strain evidence="2 3">TSPH2</strain>
    </source>
</reference>
<sequence length="150" mass="16095">MPTFLPKLHALFGATGLLIVLANWSATVITLIIGDKYVIAMTKLTIAWGLLALIPMLILAGFSGNRLGQRMRGPLIAAKQKRMKIIAFNGLVFLVPSALILVPLAMQGQGGAVYYLIQSVELLAGATNITLLGLNMRDGIRLGRRRISAA</sequence>
<protein>
    <recommendedName>
        <fullName evidence="4">Transmembrane protein</fullName>
    </recommendedName>
</protein>
<evidence type="ECO:0000256" key="1">
    <source>
        <dbReference type="SAM" id="Phobius"/>
    </source>
</evidence>
<feature type="transmembrane region" description="Helical" evidence="1">
    <location>
        <begin position="45"/>
        <end position="64"/>
    </location>
</feature>
<evidence type="ECO:0000313" key="3">
    <source>
        <dbReference type="Proteomes" id="UP000217935"/>
    </source>
</evidence>